<dbReference type="RefSeq" id="WP_006344907.1">
    <property type="nucleotide sequence ID" value="NZ_CP029159.1"/>
</dbReference>
<dbReference type="GO" id="GO:0031419">
    <property type="term" value="F:cobalamin binding"/>
    <property type="evidence" value="ECO:0007669"/>
    <property type="project" value="UniProtKB-KW"/>
</dbReference>
<dbReference type="PANTHER" id="PTHR48101">
    <property type="entry name" value="METHYLMALONYL-COA MUTASE, MITOCHONDRIAL-RELATED"/>
    <property type="match status" value="1"/>
</dbReference>
<dbReference type="GO" id="GO:0016853">
    <property type="term" value="F:isomerase activity"/>
    <property type="evidence" value="ECO:0007669"/>
    <property type="project" value="UniProtKB-KW"/>
</dbReference>
<protein>
    <submittedName>
        <fullName evidence="6">Methylmalonyl-CoA mutase</fullName>
    </submittedName>
</protein>
<dbReference type="PROSITE" id="PS51332">
    <property type="entry name" value="B12_BINDING"/>
    <property type="match status" value="1"/>
</dbReference>
<dbReference type="GO" id="GO:0046872">
    <property type="term" value="F:metal ion binding"/>
    <property type="evidence" value="ECO:0007669"/>
    <property type="project" value="UniProtKB-KW"/>
</dbReference>
<keyword evidence="2" id="KW-0846">Cobalamin</keyword>
<keyword evidence="7" id="KW-1185">Reference proteome</keyword>
<dbReference type="Proteomes" id="UP000005940">
    <property type="component" value="Chromosome"/>
</dbReference>
<gene>
    <name evidence="6" type="ORF">STSU_001885</name>
</gene>
<dbReference type="EMBL" id="CP029159">
    <property type="protein sequence ID" value="QKM66093.1"/>
    <property type="molecule type" value="Genomic_DNA"/>
</dbReference>
<keyword evidence="3" id="KW-0479">Metal-binding</keyword>
<evidence type="ECO:0000313" key="6">
    <source>
        <dbReference type="EMBL" id="QKM66093.1"/>
    </source>
</evidence>
<dbReference type="InterPro" id="IPR036724">
    <property type="entry name" value="Cobalamin-bd_sf"/>
</dbReference>
<sequence>MPIRVVMIKPGLDSHYRGALAVSRYLSAHGMEVVYAGHQSADGAAAVVEQEDAHVLGISSLSGNHLRTVPRILRALREHSLGHVLVLVGGVIPEPDRALLHDAGVAEIFSPGTPLHRISEFIEHALPPDDTDDVPRRMP</sequence>
<evidence type="ECO:0000256" key="1">
    <source>
        <dbReference type="ARBA" id="ARBA00001922"/>
    </source>
</evidence>
<comment type="cofactor">
    <cofactor evidence="1">
        <name>adenosylcob(III)alamin</name>
        <dbReference type="ChEBI" id="CHEBI:18408"/>
    </cofactor>
</comment>
<organism evidence="6 7">
    <name type="scientific">Streptomyces tsukubensis (strain DSM 42081 / NBRC 108919 / NRRL 18488 / 9993)</name>
    <dbReference type="NCBI Taxonomy" id="1114943"/>
    <lineage>
        <taxon>Bacteria</taxon>
        <taxon>Bacillati</taxon>
        <taxon>Actinomycetota</taxon>
        <taxon>Actinomycetes</taxon>
        <taxon>Kitasatosporales</taxon>
        <taxon>Streptomycetaceae</taxon>
        <taxon>Streptomyces</taxon>
    </lineage>
</organism>
<dbReference type="InterPro" id="IPR006159">
    <property type="entry name" value="Acid_CoA_mut_C"/>
</dbReference>
<evidence type="ECO:0000313" key="7">
    <source>
        <dbReference type="Proteomes" id="UP000005940"/>
    </source>
</evidence>
<reference evidence="6 7" key="1">
    <citation type="journal article" date="2012" name="J. Bacteriol.">
        <title>Draft genome of Streptomyces tsukubaensis NRRL 18488, the producer of the clinically important immunosuppressant tacrolimus (FK506).</title>
        <authorList>
            <person name="Barreiro C."/>
            <person name="Prieto C."/>
            <person name="Sola-Landa A."/>
            <person name="Solera E."/>
            <person name="Martinez-Castro M."/>
            <person name="Perez-Redondo R."/>
            <person name="Garcia-Estrada C."/>
            <person name="Aparicio J.F."/>
            <person name="Fernandez-Martinez L.T."/>
            <person name="Santos-Aberturas J."/>
            <person name="Salehi-Najafabadi Z."/>
            <person name="Rodriguez-Garcia A."/>
            <person name="Tauch A."/>
            <person name="Martin J.F."/>
        </authorList>
    </citation>
    <scope>NUCLEOTIDE SEQUENCE [LARGE SCALE GENOMIC DNA]</scope>
    <source>
        <strain evidence="7">DSM 42081 / NBRC 108919 / NRRL 18488 / 9993</strain>
    </source>
</reference>
<dbReference type="NCBIfam" id="TIGR00640">
    <property type="entry name" value="acid_CoA_mut_C"/>
    <property type="match status" value="1"/>
</dbReference>
<keyword evidence="4" id="KW-0413">Isomerase</keyword>
<evidence type="ECO:0000256" key="5">
    <source>
        <dbReference type="ARBA" id="ARBA00023285"/>
    </source>
</evidence>
<keyword evidence="5" id="KW-0170">Cobalt</keyword>
<evidence type="ECO:0000256" key="3">
    <source>
        <dbReference type="ARBA" id="ARBA00022723"/>
    </source>
</evidence>
<evidence type="ECO:0000256" key="4">
    <source>
        <dbReference type="ARBA" id="ARBA00023235"/>
    </source>
</evidence>
<dbReference type="PANTHER" id="PTHR48101:SF1">
    <property type="entry name" value="METHYLMALONYL-COA MUTASE, LARGE SUBUNIT"/>
    <property type="match status" value="1"/>
</dbReference>
<dbReference type="Gene3D" id="3.40.50.280">
    <property type="entry name" value="Cobalamin-binding domain"/>
    <property type="match status" value="1"/>
</dbReference>
<accession>I2NB45</accession>
<proteinExistence type="predicted"/>
<dbReference type="SUPFAM" id="SSF52242">
    <property type="entry name" value="Cobalamin (vitamin B12)-binding domain"/>
    <property type="match status" value="1"/>
</dbReference>
<dbReference type="AlphaFoldDB" id="I2NB45"/>
<evidence type="ECO:0000256" key="2">
    <source>
        <dbReference type="ARBA" id="ARBA00022628"/>
    </source>
</evidence>
<name>I2NB45_STRT9</name>
<dbReference type="InterPro" id="IPR006158">
    <property type="entry name" value="Cobalamin-bd"/>
</dbReference>
<dbReference type="Pfam" id="PF02310">
    <property type="entry name" value="B12-binding"/>
    <property type="match status" value="1"/>
</dbReference>